<dbReference type="EMBL" id="JYDP01000110">
    <property type="protein sequence ID" value="KRZ06958.1"/>
    <property type="molecule type" value="Genomic_DNA"/>
</dbReference>
<protein>
    <submittedName>
        <fullName evidence="3">Uncharacterized protein</fullName>
    </submittedName>
</protein>
<sequence length="69" mass="7839">MATQHLSATFQPPILLLLFWAVFCASSFLVALEPCRVPQGIIDAYAAVLRSMLDVFLSKERRRCMLIRL</sequence>
<name>A0A0V1HDN7_9BILA</name>
<evidence type="ECO:0000313" key="3">
    <source>
        <dbReference type="EMBL" id="KRZ08846.1"/>
    </source>
</evidence>
<organism evidence="3 4">
    <name type="scientific">Trichinella zimbabwensis</name>
    <dbReference type="NCBI Taxonomy" id="268475"/>
    <lineage>
        <taxon>Eukaryota</taxon>
        <taxon>Metazoa</taxon>
        <taxon>Ecdysozoa</taxon>
        <taxon>Nematoda</taxon>
        <taxon>Enoplea</taxon>
        <taxon>Dorylaimia</taxon>
        <taxon>Trichinellida</taxon>
        <taxon>Trichinellidae</taxon>
        <taxon>Trichinella</taxon>
    </lineage>
</organism>
<accession>A0A0V1HDN7</accession>
<keyword evidence="4" id="KW-1185">Reference proteome</keyword>
<proteinExistence type="predicted"/>
<feature type="chain" id="PRO_5007438257" evidence="1">
    <location>
        <begin position="28"/>
        <end position="69"/>
    </location>
</feature>
<evidence type="ECO:0000256" key="1">
    <source>
        <dbReference type="SAM" id="SignalP"/>
    </source>
</evidence>
<comment type="caution">
    <text evidence="3">The sequence shown here is derived from an EMBL/GenBank/DDBJ whole genome shotgun (WGS) entry which is preliminary data.</text>
</comment>
<dbReference type="AlphaFoldDB" id="A0A0V1HDN7"/>
<evidence type="ECO:0000313" key="2">
    <source>
        <dbReference type="EMBL" id="KRZ06958.1"/>
    </source>
</evidence>
<feature type="signal peptide" evidence="1">
    <location>
        <begin position="1"/>
        <end position="27"/>
    </location>
</feature>
<keyword evidence="1" id="KW-0732">Signal</keyword>
<gene>
    <name evidence="3" type="ORF">T11_18092</name>
    <name evidence="2" type="ORF">T11_2304</name>
</gene>
<dbReference type="Proteomes" id="UP000055024">
    <property type="component" value="Unassembled WGS sequence"/>
</dbReference>
<evidence type="ECO:0000313" key="4">
    <source>
        <dbReference type="Proteomes" id="UP000055024"/>
    </source>
</evidence>
<reference evidence="3 4" key="1">
    <citation type="submission" date="2015-01" db="EMBL/GenBank/DDBJ databases">
        <title>Evolution of Trichinella species and genotypes.</title>
        <authorList>
            <person name="Korhonen P.K."/>
            <person name="Edoardo P."/>
            <person name="Giuseppe L.R."/>
            <person name="Gasser R.B."/>
        </authorList>
    </citation>
    <scope>NUCLEOTIDE SEQUENCE [LARGE SCALE GENOMIC DNA]</scope>
    <source>
        <strain evidence="3">ISS1029</strain>
    </source>
</reference>
<dbReference type="EMBL" id="JYDP01000080">
    <property type="protein sequence ID" value="KRZ08846.1"/>
    <property type="molecule type" value="Genomic_DNA"/>
</dbReference>
<dbReference type="OrthoDB" id="5923327at2759"/>